<evidence type="ECO:0000256" key="3">
    <source>
        <dbReference type="ARBA" id="ARBA00022519"/>
    </source>
</evidence>
<evidence type="ECO:0000256" key="2">
    <source>
        <dbReference type="ARBA" id="ARBA00022475"/>
    </source>
</evidence>
<protein>
    <recommendedName>
        <fullName evidence="7">TRAP transporter large permease protein</fullName>
    </recommendedName>
</protein>
<sequence length="447" mass="46721">MSPLLLSLMIIALMLALMGLRVPIAVAMFVAGAVGYVLQAGWGPFSNFLNSLAFARLANYELSVIPLFILMGHFATQGGISKALFGFASAVMSRFKGGLAMATVLASAAFGAICGSSVATAATITSVALPELTRHGYSGRLATGTLAAGGTLGILIPPSVPLVIYAILAEQNIAKLFAAAFVPGIIAMLGYMIAIAVYVRLVPGHAPDNDTPLNPSQGDRSNPLATQALRGVVPIALVFLAVFGGIYGGWFTPTEGAAVGAAATLGVALLKGELNFVKLKYCFYATAQGSAMIFLIFLGADLMNSALALTQVPNQLAAVVQSWGLSPLWVVSSILLFYVVLGSVMDELSMLLLTIPIFFPLVIGLDFGMPPESVGIWFGIMVLMTVGFGLLAPPVGLNVYVVNSLAPGVPIAESYRGVLPFLVSDVLRTLLLLFFPGISLWLVKFIT</sequence>
<comment type="function">
    <text evidence="7">Part of the tripartite ATP-independent periplasmic (TRAP) transport system.</text>
</comment>
<feature type="transmembrane region" description="Helical" evidence="7">
    <location>
        <begin position="281"/>
        <end position="300"/>
    </location>
</feature>
<name>Q21VB7_ALBFT</name>
<feature type="transmembrane region" description="Helical" evidence="7">
    <location>
        <begin position="141"/>
        <end position="167"/>
    </location>
</feature>
<dbReference type="PIRSF" id="PIRSF006066">
    <property type="entry name" value="HI0050"/>
    <property type="match status" value="1"/>
</dbReference>
<evidence type="ECO:0000256" key="6">
    <source>
        <dbReference type="ARBA" id="ARBA00023136"/>
    </source>
</evidence>
<keyword evidence="5 7" id="KW-1133">Transmembrane helix</keyword>
<feature type="transmembrane region" description="Helical" evidence="7">
    <location>
        <begin position="108"/>
        <end position="129"/>
    </location>
</feature>
<dbReference type="NCBIfam" id="TIGR00786">
    <property type="entry name" value="dctM"/>
    <property type="match status" value="1"/>
</dbReference>
<keyword evidence="10" id="KW-1185">Reference proteome</keyword>
<feature type="transmembrane region" description="Helical" evidence="7">
    <location>
        <begin position="375"/>
        <end position="397"/>
    </location>
</feature>
<dbReference type="Pfam" id="PF06808">
    <property type="entry name" value="DctM"/>
    <property type="match status" value="1"/>
</dbReference>
<proteinExistence type="inferred from homology"/>
<reference evidence="10" key="1">
    <citation type="submission" date="2006-02" db="EMBL/GenBank/DDBJ databases">
        <title>Complete sequence of chromosome of Rhodoferax ferrireducens DSM 15236.</title>
        <authorList>
            <person name="Copeland A."/>
            <person name="Lucas S."/>
            <person name="Lapidus A."/>
            <person name="Barry K."/>
            <person name="Detter J.C."/>
            <person name="Glavina del Rio T."/>
            <person name="Hammon N."/>
            <person name="Israni S."/>
            <person name="Pitluck S."/>
            <person name="Brettin T."/>
            <person name="Bruce D."/>
            <person name="Han C."/>
            <person name="Tapia R."/>
            <person name="Gilna P."/>
            <person name="Kiss H."/>
            <person name="Schmutz J."/>
            <person name="Larimer F."/>
            <person name="Land M."/>
            <person name="Kyrpides N."/>
            <person name="Ivanova N."/>
            <person name="Richardson P."/>
        </authorList>
    </citation>
    <scope>NUCLEOTIDE SEQUENCE [LARGE SCALE GENOMIC DNA]</scope>
    <source>
        <strain evidence="10">ATCC BAA-621 / DSM 15236 / T118</strain>
    </source>
</reference>
<evidence type="ECO:0000313" key="10">
    <source>
        <dbReference type="Proteomes" id="UP000008332"/>
    </source>
</evidence>
<keyword evidence="7" id="KW-0813">Transport</keyword>
<accession>Q21VB7</accession>
<feature type="transmembrane region" description="Helical" evidence="7">
    <location>
        <begin position="320"/>
        <end position="341"/>
    </location>
</feature>
<evidence type="ECO:0000256" key="1">
    <source>
        <dbReference type="ARBA" id="ARBA00004429"/>
    </source>
</evidence>
<feature type="domain" description="TRAP C4-dicarboxylate transport system permease DctM subunit" evidence="8">
    <location>
        <begin position="12"/>
        <end position="438"/>
    </location>
</feature>
<dbReference type="RefSeq" id="WP_011464854.1">
    <property type="nucleotide sequence ID" value="NC_007908.1"/>
</dbReference>
<dbReference type="HOGENOM" id="CLU_019824_4_0_4"/>
<keyword evidence="3 7" id="KW-0997">Cell inner membrane</keyword>
<dbReference type="GO" id="GO:0022857">
    <property type="term" value="F:transmembrane transporter activity"/>
    <property type="evidence" value="ECO:0007669"/>
    <property type="project" value="UniProtKB-UniRule"/>
</dbReference>
<dbReference type="PANTHER" id="PTHR33362:SF5">
    <property type="entry name" value="C4-DICARBOXYLATE TRAP TRANSPORTER LARGE PERMEASE PROTEIN DCTM"/>
    <property type="match status" value="1"/>
</dbReference>
<dbReference type="GO" id="GO:0005886">
    <property type="term" value="C:plasma membrane"/>
    <property type="evidence" value="ECO:0007669"/>
    <property type="project" value="UniProtKB-SubCell"/>
</dbReference>
<dbReference type="EMBL" id="CP000267">
    <property type="protein sequence ID" value="ABD70286.1"/>
    <property type="molecule type" value="Genomic_DNA"/>
</dbReference>
<evidence type="ECO:0000259" key="8">
    <source>
        <dbReference type="Pfam" id="PF06808"/>
    </source>
</evidence>
<comment type="similarity">
    <text evidence="7">Belongs to the TRAP transporter large permease family.</text>
</comment>
<dbReference type="KEGG" id="rfr:Rfer_2569"/>
<evidence type="ECO:0000256" key="7">
    <source>
        <dbReference type="RuleBase" id="RU369079"/>
    </source>
</evidence>
<feature type="transmembrane region" description="Helical" evidence="7">
    <location>
        <begin position="173"/>
        <end position="199"/>
    </location>
</feature>
<feature type="transmembrane region" description="Helical" evidence="7">
    <location>
        <begin position="418"/>
        <end position="443"/>
    </location>
</feature>
<feature type="transmembrane region" description="Helical" evidence="7">
    <location>
        <begin position="228"/>
        <end position="250"/>
    </location>
</feature>
<evidence type="ECO:0000313" key="9">
    <source>
        <dbReference type="EMBL" id="ABD70286.1"/>
    </source>
</evidence>
<comment type="caution">
    <text evidence="7">Lacks conserved residue(s) required for the propagation of feature annotation.</text>
</comment>
<keyword evidence="2" id="KW-1003">Cell membrane</keyword>
<comment type="subunit">
    <text evidence="7">The complex comprises the extracytoplasmic solute receptor protein and the two transmembrane proteins.</text>
</comment>
<evidence type="ECO:0000256" key="4">
    <source>
        <dbReference type="ARBA" id="ARBA00022692"/>
    </source>
</evidence>
<feature type="transmembrane region" description="Helical" evidence="7">
    <location>
        <begin position="348"/>
        <end position="369"/>
    </location>
</feature>
<dbReference type="OrthoDB" id="9796052at2"/>
<keyword evidence="4 7" id="KW-0812">Transmembrane</keyword>
<keyword evidence="6 7" id="KW-0472">Membrane</keyword>
<dbReference type="InterPro" id="IPR010656">
    <property type="entry name" value="DctM"/>
</dbReference>
<gene>
    <name evidence="9" type="ordered locus">Rfer_2569</name>
</gene>
<organism evidence="9 10">
    <name type="scientific">Albidiferax ferrireducens (strain ATCC BAA-621 / DSM 15236 / T118)</name>
    <name type="common">Rhodoferax ferrireducens</name>
    <dbReference type="NCBI Taxonomy" id="338969"/>
    <lineage>
        <taxon>Bacteria</taxon>
        <taxon>Pseudomonadati</taxon>
        <taxon>Pseudomonadota</taxon>
        <taxon>Betaproteobacteria</taxon>
        <taxon>Burkholderiales</taxon>
        <taxon>Comamonadaceae</taxon>
        <taxon>Rhodoferax</taxon>
    </lineage>
</organism>
<dbReference type="Proteomes" id="UP000008332">
    <property type="component" value="Chromosome"/>
</dbReference>
<comment type="subcellular location">
    <subcellularLocation>
        <location evidence="1 7">Cell inner membrane</location>
        <topology evidence="1 7">Multi-pass membrane protein</topology>
    </subcellularLocation>
</comment>
<dbReference type="InterPro" id="IPR004681">
    <property type="entry name" value="TRAP_DctM"/>
</dbReference>
<dbReference type="STRING" id="338969.Rfer_2569"/>
<dbReference type="AlphaFoldDB" id="Q21VB7"/>
<evidence type="ECO:0000256" key="5">
    <source>
        <dbReference type="ARBA" id="ARBA00022989"/>
    </source>
</evidence>
<dbReference type="eggNOG" id="COG1593">
    <property type="taxonomic scope" value="Bacteria"/>
</dbReference>
<dbReference type="PANTHER" id="PTHR33362">
    <property type="entry name" value="SIALIC ACID TRAP TRANSPORTER PERMEASE PROTEIN SIAT-RELATED"/>
    <property type="match status" value="1"/>
</dbReference>